<dbReference type="GO" id="GO:0003906">
    <property type="term" value="F:DNA-(apurinic or apyrimidinic site) endonuclease activity"/>
    <property type="evidence" value="ECO:0007669"/>
    <property type="project" value="TreeGrafter"/>
</dbReference>
<keyword evidence="4" id="KW-0227">DNA damage</keyword>
<evidence type="ECO:0000256" key="7">
    <source>
        <dbReference type="ARBA" id="ARBA00023204"/>
    </source>
</evidence>
<evidence type="ECO:0000256" key="5">
    <source>
        <dbReference type="ARBA" id="ARBA00022801"/>
    </source>
</evidence>
<dbReference type="PANTHER" id="PTHR21445">
    <property type="entry name" value="ENDONUCLEASE IV ENDODEOXYRIBONUCLEASE IV"/>
    <property type="match status" value="1"/>
</dbReference>
<evidence type="ECO:0000256" key="6">
    <source>
        <dbReference type="ARBA" id="ARBA00022833"/>
    </source>
</evidence>
<keyword evidence="7" id="KW-0234">DNA repair</keyword>
<keyword evidence="3" id="KW-0479">Metal-binding</keyword>
<evidence type="ECO:0000256" key="3">
    <source>
        <dbReference type="ARBA" id="ARBA00022723"/>
    </source>
</evidence>
<reference evidence="9" key="1">
    <citation type="journal article" date="2021" name="PeerJ">
        <title>Extensive microbial diversity within the chicken gut microbiome revealed by metagenomics and culture.</title>
        <authorList>
            <person name="Gilroy R."/>
            <person name="Ravi A."/>
            <person name="Getino M."/>
            <person name="Pursley I."/>
            <person name="Horton D.L."/>
            <person name="Alikhan N.F."/>
            <person name="Baker D."/>
            <person name="Gharbi K."/>
            <person name="Hall N."/>
            <person name="Watson M."/>
            <person name="Adriaenssens E.M."/>
            <person name="Foster-Nyarko E."/>
            <person name="Jarju S."/>
            <person name="Secka A."/>
            <person name="Antonio M."/>
            <person name="Oren A."/>
            <person name="Chaudhuri R.R."/>
            <person name="La Ragione R."/>
            <person name="Hildebrand F."/>
            <person name="Pallen M.J."/>
        </authorList>
    </citation>
    <scope>NUCLEOTIDE SEQUENCE</scope>
    <source>
        <strain evidence="9">ChiW7-2402</strain>
    </source>
</reference>
<dbReference type="InterPro" id="IPR013022">
    <property type="entry name" value="Xyl_isomerase-like_TIM-brl"/>
</dbReference>
<dbReference type="GO" id="GO:0008081">
    <property type="term" value="F:phosphoric diester hydrolase activity"/>
    <property type="evidence" value="ECO:0007669"/>
    <property type="project" value="TreeGrafter"/>
</dbReference>
<dbReference type="SUPFAM" id="SSF51658">
    <property type="entry name" value="Xylose isomerase-like"/>
    <property type="match status" value="1"/>
</dbReference>
<name>A0A9D2G3Q1_9FIRM</name>
<comment type="cofactor">
    <cofactor evidence="1">
        <name>Zn(2+)</name>
        <dbReference type="ChEBI" id="CHEBI:29105"/>
    </cofactor>
</comment>
<organism evidence="9 10">
    <name type="scientific">Candidatus Gallimonas intestinavium</name>
    <dbReference type="NCBI Taxonomy" id="2838603"/>
    <lineage>
        <taxon>Bacteria</taxon>
        <taxon>Bacillati</taxon>
        <taxon>Bacillota</taxon>
        <taxon>Clostridia</taxon>
        <taxon>Candidatus Gallimonas</taxon>
    </lineage>
</organism>
<dbReference type="Pfam" id="PF01261">
    <property type="entry name" value="AP_endonuc_2"/>
    <property type="match status" value="1"/>
</dbReference>
<comment type="caution">
    <text evidence="9">The sequence shown here is derived from an EMBL/GenBank/DDBJ whole genome shotgun (WGS) entry which is preliminary data.</text>
</comment>
<dbReference type="PANTHER" id="PTHR21445:SF0">
    <property type="entry name" value="APURINIC-APYRIMIDINIC ENDONUCLEASE"/>
    <property type="match status" value="1"/>
</dbReference>
<dbReference type="SMART" id="SM00518">
    <property type="entry name" value="AP2Ec"/>
    <property type="match status" value="1"/>
</dbReference>
<dbReference type="GO" id="GO:0008270">
    <property type="term" value="F:zinc ion binding"/>
    <property type="evidence" value="ECO:0007669"/>
    <property type="project" value="InterPro"/>
</dbReference>
<reference evidence="9" key="2">
    <citation type="submission" date="2021-04" db="EMBL/GenBank/DDBJ databases">
        <authorList>
            <person name="Gilroy R."/>
        </authorList>
    </citation>
    <scope>NUCLEOTIDE SEQUENCE</scope>
    <source>
        <strain evidence="9">ChiW7-2402</strain>
    </source>
</reference>
<dbReference type="GO" id="GO:0003677">
    <property type="term" value="F:DNA binding"/>
    <property type="evidence" value="ECO:0007669"/>
    <property type="project" value="InterPro"/>
</dbReference>
<sequence>MIKFGPSGNSESFYAEGYEHTEEAARYCRERGLDCFEYSFGRGVRMGADKARSIGQAFEKEGVELSVHAPYFINFANPDDEMAQKSYGYVLDSAKMLRLMGGKRVVFHPAAQGKDERSVAVMRCADRLKVLRDYIYLNGMQDMMFCPETMGKLAQIGTPEEVAAFSAIDPVFTPCIDFGHVNARTQGSLRTEEDYRRLLEGFLDVLGYERMKHFHVHFSKIMYGAKGEIKHLTFQDDVYGPEFEPLARVLLDLRLEPYIVSESDGTQAEDAAAMKRIYLAAAGN</sequence>
<dbReference type="AlphaFoldDB" id="A0A9D2G3Q1"/>
<dbReference type="EMBL" id="DXBB01000049">
    <property type="protein sequence ID" value="HIZ72529.1"/>
    <property type="molecule type" value="Genomic_DNA"/>
</dbReference>
<dbReference type="InterPro" id="IPR036237">
    <property type="entry name" value="Xyl_isomerase-like_sf"/>
</dbReference>
<dbReference type="InterPro" id="IPR018246">
    <property type="entry name" value="AP_endonuc_F2_Zn_BS"/>
</dbReference>
<gene>
    <name evidence="9" type="ORF">H9964_02985</name>
</gene>
<proteinExistence type="inferred from homology"/>
<keyword evidence="6" id="KW-0862">Zinc</keyword>
<feature type="domain" description="Xylose isomerase-like TIM barrel" evidence="8">
    <location>
        <begin position="26"/>
        <end position="265"/>
    </location>
</feature>
<evidence type="ECO:0000256" key="2">
    <source>
        <dbReference type="ARBA" id="ARBA00005340"/>
    </source>
</evidence>
<comment type="similarity">
    <text evidence="2">Belongs to the AP endonuclease 2 family.</text>
</comment>
<dbReference type="GO" id="GO:0006284">
    <property type="term" value="P:base-excision repair"/>
    <property type="evidence" value="ECO:0007669"/>
    <property type="project" value="TreeGrafter"/>
</dbReference>
<dbReference type="Gene3D" id="3.20.20.150">
    <property type="entry name" value="Divalent-metal-dependent TIM barrel enzymes"/>
    <property type="match status" value="1"/>
</dbReference>
<evidence type="ECO:0000256" key="1">
    <source>
        <dbReference type="ARBA" id="ARBA00001947"/>
    </source>
</evidence>
<dbReference type="PROSITE" id="PS00729">
    <property type="entry name" value="AP_NUCLEASE_F2_1"/>
    <property type="match status" value="1"/>
</dbReference>
<accession>A0A9D2G3Q1</accession>
<keyword evidence="5" id="KW-0378">Hydrolase</keyword>
<protein>
    <submittedName>
        <fullName evidence="9">TIM barrel protein</fullName>
    </submittedName>
</protein>
<dbReference type="InterPro" id="IPR001719">
    <property type="entry name" value="AP_endonuc_2"/>
</dbReference>
<evidence type="ECO:0000313" key="9">
    <source>
        <dbReference type="EMBL" id="HIZ72529.1"/>
    </source>
</evidence>
<evidence type="ECO:0000259" key="8">
    <source>
        <dbReference type="Pfam" id="PF01261"/>
    </source>
</evidence>
<evidence type="ECO:0000313" key="10">
    <source>
        <dbReference type="Proteomes" id="UP000824102"/>
    </source>
</evidence>
<dbReference type="Proteomes" id="UP000824102">
    <property type="component" value="Unassembled WGS sequence"/>
</dbReference>
<evidence type="ECO:0000256" key="4">
    <source>
        <dbReference type="ARBA" id="ARBA00022763"/>
    </source>
</evidence>